<dbReference type="OrthoDB" id="3232296at2759"/>
<gene>
    <name evidence="2" type="ORF">BDN70DRAFT_302431</name>
</gene>
<evidence type="ECO:0000313" key="3">
    <source>
        <dbReference type="Proteomes" id="UP000807469"/>
    </source>
</evidence>
<keyword evidence="1" id="KW-1133">Transmembrane helix</keyword>
<evidence type="ECO:0000256" key="1">
    <source>
        <dbReference type="SAM" id="Phobius"/>
    </source>
</evidence>
<feature type="transmembrane region" description="Helical" evidence="1">
    <location>
        <begin position="171"/>
        <end position="190"/>
    </location>
</feature>
<dbReference type="AlphaFoldDB" id="A0A9P5Z8A8"/>
<feature type="transmembrane region" description="Helical" evidence="1">
    <location>
        <begin position="90"/>
        <end position="115"/>
    </location>
</feature>
<feature type="transmembrane region" description="Helical" evidence="1">
    <location>
        <begin position="127"/>
        <end position="151"/>
    </location>
</feature>
<dbReference type="EMBL" id="MU155153">
    <property type="protein sequence ID" value="KAF9483477.1"/>
    <property type="molecule type" value="Genomic_DNA"/>
</dbReference>
<sequence length="347" mass="39240">MAPILLSRTSRTGSPLLDIWIFFNLIFNTIFLPLLVVTFIFSKRAKRHPALVNLCITWIFSGEFAVLLFYANQHVGPEPSKGLCIAQASLLYGIIPMWSVSVLMLFWYMAISICGDRSKSIIGMKKLTFMLATPYVAQVVFTLAALIISVNNPDKVNREYRYFYCALQNTPLAYTTTVFTLIMCIGIILLEFHLAMTAYRNWCCLRDAGKHNGVDYPFFIRVLAFGIFVAFGMAANIVTMFSRSVVPVVYAAIAGSAVFLIFGTQADVIHVWCFWLPPPPEEPAALDPVQELRRNSFWRRSEPNFKEIMAQFADLPPPPPPKSKEYLESLIIQTLARDVKKPFPPMP</sequence>
<accession>A0A9P5Z8A8</accession>
<keyword evidence="3" id="KW-1185">Reference proteome</keyword>
<organism evidence="2 3">
    <name type="scientific">Pholiota conissans</name>
    <dbReference type="NCBI Taxonomy" id="109636"/>
    <lineage>
        <taxon>Eukaryota</taxon>
        <taxon>Fungi</taxon>
        <taxon>Dikarya</taxon>
        <taxon>Basidiomycota</taxon>
        <taxon>Agaricomycotina</taxon>
        <taxon>Agaricomycetes</taxon>
        <taxon>Agaricomycetidae</taxon>
        <taxon>Agaricales</taxon>
        <taxon>Agaricineae</taxon>
        <taxon>Strophariaceae</taxon>
        <taxon>Pholiota</taxon>
    </lineage>
</organism>
<name>A0A9P5Z8A8_9AGAR</name>
<keyword evidence="1" id="KW-0812">Transmembrane</keyword>
<protein>
    <submittedName>
        <fullName evidence="2">Uncharacterized protein</fullName>
    </submittedName>
</protein>
<keyword evidence="1" id="KW-0472">Membrane</keyword>
<reference evidence="2" key="1">
    <citation type="submission" date="2020-11" db="EMBL/GenBank/DDBJ databases">
        <authorList>
            <consortium name="DOE Joint Genome Institute"/>
            <person name="Ahrendt S."/>
            <person name="Riley R."/>
            <person name="Andreopoulos W."/>
            <person name="Labutti K."/>
            <person name="Pangilinan J."/>
            <person name="Ruiz-Duenas F.J."/>
            <person name="Barrasa J.M."/>
            <person name="Sanchez-Garcia M."/>
            <person name="Camarero S."/>
            <person name="Miyauchi S."/>
            <person name="Serrano A."/>
            <person name="Linde D."/>
            <person name="Babiker R."/>
            <person name="Drula E."/>
            <person name="Ayuso-Fernandez I."/>
            <person name="Pacheco R."/>
            <person name="Padilla G."/>
            <person name="Ferreira P."/>
            <person name="Barriuso J."/>
            <person name="Kellner H."/>
            <person name="Castanera R."/>
            <person name="Alfaro M."/>
            <person name="Ramirez L."/>
            <person name="Pisabarro A.G."/>
            <person name="Kuo A."/>
            <person name="Tritt A."/>
            <person name="Lipzen A."/>
            <person name="He G."/>
            <person name="Yan M."/>
            <person name="Ng V."/>
            <person name="Cullen D."/>
            <person name="Martin F."/>
            <person name="Rosso M.-N."/>
            <person name="Henrissat B."/>
            <person name="Hibbett D."/>
            <person name="Martinez A.T."/>
            <person name="Grigoriev I.V."/>
        </authorList>
    </citation>
    <scope>NUCLEOTIDE SEQUENCE</scope>
    <source>
        <strain evidence="2">CIRM-BRFM 674</strain>
    </source>
</reference>
<evidence type="ECO:0000313" key="2">
    <source>
        <dbReference type="EMBL" id="KAF9483477.1"/>
    </source>
</evidence>
<feature type="transmembrane region" description="Helical" evidence="1">
    <location>
        <begin position="20"/>
        <end position="41"/>
    </location>
</feature>
<feature type="transmembrane region" description="Helical" evidence="1">
    <location>
        <begin position="244"/>
        <end position="262"/>
    </location>
</feature>
<comment type="caution">
    <text evidence="2">The sequence shown here is derived from an EMBL/GenBank/DDBJ whole genome shotgun (WGS) entry which is preliminary data.</text>
</comment>
<dbReference type="Proteomes" id="UP000807469">
    <property type="component" value="Unassembled WGS sequence"/>
</dbReference>
<proteinExistence type="predicted"/>
<feature type="transmembrane region" description="Helical" evidence="1">
    <location>
        <begin position="50"/>
        <end position="70"/>
    </location>
</feature>
<feature type="transmembrane region" description="Helical" evidence="1">
    <location>
        <begin position="218"/>
        <end position="238"/>
    </location>
</feature>